<dbReference type="InterPro" id="IPR036271">
    <property type="entry name" value="Tet_transcr_reg_TetR-rel_C_sf"/>
</dbReference>
<organism evidence="1 2">
    <name type="scientific">Planotetraspora silvatica</name>
    <dbReference type="NCBI Taxonomy" id="234614"/>
    <lineage>
        <taxon>Bacteria</taxon>
        <taxon>Bacillati</taxon>
        <taxon>Actinomycetota</taxon>
        <taxon>Actinomycetes</taxon>
        <taxon>Streptosporangiales</taxon>
        <taxon>Streptosporangiaceae</taxon>
        <taxon>Planotetraspora</taxon>
    </lineage>
</organism>
<dbReference type="Proteomes" id="UP000644610">
    <property type="component" value="Unassembled WGS sequence"/>
</dbReference>
<comment type="caution">
    <text evidence="1">The sequence shown here is derived from an EMBL/GenBank/DDBJ whole genome shotgun (WGS) entry which is preliminary data.</text>
</comment>
<evidence type="ECO:0000313" key="1">
    <source>
        <dbReference type="EMBL" id="GII50679.1"/>
    </source>
</evidence>
<gene>
    <name evidence="1" type="ORF">Psi02_71030</name>
</gene>
<dbReference type="EMBL" id="BOOQ01000054">
    <property type="protein sequence ID" value="GII50679.1"/>
    <property type="molecule type" value="Genomic_DNA"/>
</dbReference>
<keyword evidence="2" id="KW-1185">Reference proteome</keyword>
<reference evidence="1" key="1">
    <citation type="submission" date="2021-01" db="EMBL/GenBank/DDBJ databases">
        <title>Whole genome shotgun sequence of Planotetraspora silvatica NBRC 100141.</title>
        <authorList>
            <person name="Komaki H."/>
            <person name="Tamura T."/>
        </authorList>
    </citation>
    <scope>NUCLEOTIDE SEQUENCE</scope>
    <source>
        <strain evidence="1">NBRC 100141</strain>
    </source>
</reference>
<evidence type="ECO:0000313" key="2">
    <source>
        <dbReference type="Proteomes" id="UP000644610"/>
    </source>
</evidence>
<protein>
    <submittedName>
        <fullName evidence="1">Uncharacterized protein</fullName>
    </submittedName>
</protein>
<dbReference type="RefSeq" id="WP_203980162.1">
    <property type="nucleotide sequence ID" value="NZ_BAAAKY010000017.1"/>
</dbReference>
<dbReference type="SUPFAM" id="SSF48498">
    <property type="entry name" value="Tetracyclin repressor-like, C-terminal domain"/>
    <property type="match status" value="1"/>
</dbReference>
<proteinExistence type="predicted"/>
<sequence>MLQESGEQGSEVAAEGLALEVVAALQGGYLLAETRQDEQPFALALDMALGWVKAHARADR</sequence>
<name>A0A8J3URN7_9ACTN</name>
<accession>A0A8J3URN7</accession>
<dbReference type="AlphaFoldDB" id="A0A8J3URN7"/>